<proteinExistence type="predicted"/>
<reference evidence="1 2" key="1">
    <citation type="journal article" date="2024" name="Ann. Entomol. Soc. Am.">
        <title>Genomic analyses of the southern and eastern yellowjacket wasps (Hymenoptera: Vespidae) reveal evolutionary signatures of social life.</title>
        <authorList>
            <person name="Catto M.A."/>
            <person name="Caine P.B."/>
            <person name="Orr S.E."/>
            <person name="Hunt B.G."/>
            <person name="Goodisman M.A.D."/>
        </authorList>
    </citation>
    <scope>NUCLEOTIDE SEQUENCE [LARGE SCALE GENOMIC DNA]</scope>
    <source>
        <strain evidence="1">232</strain>
        <tissue evidence="1">Head and thorax</tissue>
    </source>
</reference>
<gene>
    <name evidence="1" type="ORF">V1477_000017</name>
</gene>
<evidence type="ECO:0000313" key="1">
    <source>
        <dbReference type="EMBL" id="KAL2751707.1"/>
    </source>
</evidence>
<protein>
    <submittedName>
        <fullName evidence="1">Myb-like protein P</fullName>
    </submittedName>
</protein>
<keyword evidence="2" id="KW-1185">Reference proteome</keyword>
<accession>A0ABD2D2U5</accession>
<evidence type="ECO:0000313" key="2">
    <source>
        <dbReference type="Proteomes" id="UP001607303"/>
    </source>
</evidence>
<dbReference type="EMBL" id="JAYRBN010000001">
    <property type="protein sequence ID" value="KAL2751707.1"/>
    <property type="molecule type" value="Genomic_DNA"/>
</dbReference>
<dbReference type="AlphaFoldDB" id="A0ABD2D2U5"/>
<sequence>MNYNKFTELLIRYFMMRDYQSPIITQLHSSRARCQTWTSEISQHLISPNIHQTIKRSTSAGTVRKPWR</sequence>
<dbReference type="Proteomes" id="UP001607303">
    <property type="component" value="Unassembled WGS sequence"/>
</dbReference>
<comment type="caution">
    <text evidence="1">The sequence shown here is derived from an EMBL/GenBank/DDBJ whole genome shotgun (WGS) entry which is preliminary data.</text>
</comment>
<organism evidence="1 2">
    <name type="scientific">Vespula maculifrons</name>
    <name type="common">Eastern yellow jacket</name>
    <name type="synonym">Wasp</name>
    <dbReference type="NCBI Taxonomy" id="7453"/>
    <lineage>
        <taxon>Eukaryota</taxon>
        <taxon>Metazoa</taxon>
        <taxon>Ecdysozoa</taxon>
        <taxon>Arthropoda</taxon>
        <taxon>Hexapoda</taxon>
        <taxon>Insecta</taxon>
        <taxon>Pterygota</taxon>
        <taxon>Neoptera</taxon>
        <taxon>Endopterygota</taxon>
        <taxon>Hymenoptera</taxon>
        <taxon>Apocrita</taxon>
        <taxon>Aculeata</taxon>
        <taxon>Vespoidea</taxon>
        <taxon>Vespidae</taxon>
        <taxon>Vespinae</taxon>
        <taxon>Vespula</taxon>
    </lineage>
</organism>
<name>A0ABD2D2U5_VESMC</name>